<reference evidence="1 2" key="1">
    <citation type="submission" date="2021-01" db="EMBL/GenBank/DDBJ databases">
        <title>Genomic Encyclopedia of Type Strains, Phase IV (KMG-IV): sequencing the most valuable type-strain genomes for metagenomic binning, comparative biology and taxonomic classification.</title>
        <authorList>
            <person name="Goeker M."/>
        </authorList>
    </citation>
    <scope>NUCLEOTIDE SEQUENCE [LARGE SCALE GENOMIC DNA]</scope>
    <source>
        <strain evidence="1 2">DSM 24436</strain>
    </source>
</reference>
<keyword evidence="2" id="KW-1185">Reference proteome</keyword>
<proteinExistence type="predicted"/>
<dbReference type="RefSeq" id="WP_204665383.1">
    <property type="nucleotide sequence ID" value="NZ_JAFBDT010000040.1"/>
</dbReference>
<organism evidence="1 2">
    <name type="scientific">Fusibacter tunisiensis</name>
    <dbReference type="NCBI Taxonomy" id="1008308"/>
    <lineage>
        <taxon>Bacteria</taxon>
        <taxon>Bacillati</taxon>
        <taxon>Bacillota</taxon>
        <taxon>Clostridia</taxon>
        <taxon>Eubacteriales</taxon>
        <taxon>Eubacteriales Family XII. Incertae Sedis</taxon>
        <taxon>Fusibacter</taxon>
    </lineage>
</organism>
<comment type="caution">
    <text evidence="1">The sequence shown here is derived from an EMBL/GenBank/DDBJ whole genome shotgun (WGS) entry which is preliminary data.</text>
</comment>
<evidence type="ECO:0000313" key="2">
    <source>
        <dbReference type="Proteomes" id="UP000767854"/>
    </source>
</evidence>
<evidence type="ECO:0000313" key="1">
    <source>
        <dbReference type="EMBL" id="MBM7562956.1"/>
    </source>
</evidence>
<dbReference type="Proteomes" id="UP000767854">
    <property type="component" value="Unassembled WGS sequence"/>
</dbReference>
<gene>
    <name evidence="1" type="ORF">JOC49_002529</name>
</gene>
<name>A0ABS2MU50_9FIRM</name>
<protein>
    <submittedName>
        <fullName evidence="1">Uncharacterized protein</fullName>
    </submittedName>
</protein>
<accession>A0ABS2MU50</accession>
<sequence length="204" mass="23491">MNNDTLSIIENYGEYTLDKFLNEGALRDLPIVGPAFSVIKIGKSIQDRIFMEKLRGFIDNVNENKKWREKFLDVDECYKISKKLVYIIDSTDDDEKIKLIAILFNYYVAGEVDKDEFLYLSSIVSKSYYKYLKSLKSINDIRFSNDGEKYDSSVISHLYSIGLFDYSGSTMAQMKEGKVVKLGSVIYNLNGYGSILKQIIEQHD</sequence>
<dbReference type="EMBL" id="JAFBDT010000040">
    <property type="protein sequence ID" value="MBM7562956.1"/>
    <property type="molecule type" value="Genomic_DNA"/>
</dbReference>